<gene>
    <name evidence="7" type="ORF">Vau01_116330</name>
</gene>
<organism evidence="7 8">
    <name type="scientific">Virgisporangium aurantiacum</name>
    <dbReference type="NCBI Taxonomy" id="175570"/>
    <lineage>
        <taxon>Bacteria</taxon>
        <taxon>Bacillati</taxon>
        <taxon>Actinomycetota</taxon>
        <taxon>Actinomycetes</taxon>
        <taxon>Micromonosporales</taxon>
        <taxon>Micromonosporaceae</taxon>
        <taxon>Virgisporangium</taxon>
    </lineage>
</organism>
<dbReference type="CDD" id="cd00833">
    <property type="entry name" value="PKS"/>
    <property type="match status" value="1"/>
</dbReference>
<dbReference type="PANTHER" id="PTHR43775">
    <property type="entry name" value="FATTY ACID SYNTHASE"/>
    <property type="match status" value="1"/>
</dbReference>
<dbReference type="Pfam" id="PF02801">
    <property type="entry name" value="Ketoacyl-synt_C"/>
    <property type="match status" value="1"/>
</dbReference>
<dbReference type="GO" id="GO:0006633">
    <property type="term" value="P:fatty acid biosynthetic process"/>
    <property type="evidence" value="ECO:0007669"/>
    <property type="project" value="InterPro"/>
</dbReference>
<dbReference type="GO" id="GO:0071770">
    <property type="term" value="P:DIM/DIP cell wall layer assembly"/>
    <property type="evidence" value="ECO:0007669"/>
    <property type="project" value="TreeGrafter"/>
</dbReference>
<evidence type="ECO:0000256" key="4">
    <source>
        <dbReference type="RuleBase" id="RU003694"/>
    </source>
</evidence>
<dbReference type="Proteomes" id="UP000612585">
    <property type="component" value="Unassembled WGS sequence"/>
</dbReference>
<name>A0A8J3ZJJ3_9ACTN</name>
<dbReference type="GO" id="GO:0005737">
    <property type="term" value="C:cytoplasm"/>
    <property type="evidence" value="ECO:0007669"/>
    <property type="project" value="TreeGrafter"/>
</dbReference>
<dbReference type="InterPro" id="IPR018201">
    <property type="entry name" value="Ketoacyl_synth_AS"/>
</dbReference>
<evidence type="ECO:0000256" key="5">
    <source>
        <dbReference type="SAM" id="MobiDB-lite"/>
    </source>
</evidence>
<protein>
    <recommendedName>
        <fullName evidence="6">Ketosynthase family 3 (KS3) domain-containing protein</fullName>
    </recommendedName>
</protein>
<feature type="region of interest" description="Disordered" evidence="5">
    <location>
        <begin position="550"/>
        <end position="569"/>
    </location>
</feature>
<dbReference type="InterPro" id="IPR014030">
    <property type="entry name" value="Ketoacyl_synth_N"/>
</dbReference>
<feature type="domain" description="Ketosynthase family 3 (KS3)" evidence="6">
    <location>
        <begin position="5"/>
        <end position="436"/>
    </location>
</feature>
<evidence type="ECO:0000256" key="1">
    <source>
        <dbReference type="ARBA" id="ARBA00022450"/>
    </source>
</evidence>
<accession>A0A8J3ZJJ3</accession>
<evidence type="ECO:0000259" key="6">
    <source>
        <dbReference type="PROSITE" id="PS52004"/>
    </source>
</evidence>
<comment type="similarity">
    <text evidence="4">Belongs to the thiolase-like superfamily. Beta-ketoacyl-ACP synthases family.</text>
</comment>
<dbReference type="SMART" id="SM00825">
    <property type="entry name" value="PKS_KS"/>
    <property type="match status" value="1"/>
</dbReference>
<dbReference type="InterPro" id="IPR014031">
    <property type="entry name" value="Ketoacyl_synth_C"/>
</dbReference>
<keyword evidence="1" id="KW-0596">Phosphopantetheine</keyword>
<dbReference type="PANTHER" id="PTHR43775:SF37">
    <property type="entry name" value="SI:DKEY-61P9.11"/>
    <property type="match status" value="1"/>
</dbReference>
<keyword evidence="3 4" id="KW-0808">Transferase</keyword>
<dbReference type="PROSITE" id="PS52004">
    <property type="entry name" value="KS3_2"/>
    <property type="match status" value="1"/>
</dbReference>
<keyword evidence="2" id="KW-0597">Phosphoprotein</keyword>
<dbReference type="Pfam" id="PF22621">
    <property type="entry name" value="CurL-like_PKS_C"/>
    <property type="match status" value="1"/>
</dbReference>
<feature type="region of interest" description="Disordered" evidence="5">
    <location>
        <begin position="519"/>
        <end position="538"/>
    </location>
</feature>
<evidence type="ECO:0000256" key="2">
    <source>
        <dbReference type="ARBA" id="ARBA00022553"/>
    </source>
</evidence>
<dbReference type="InterPro" id="IPR016039">
    <property type="entry name" value="Thiolase-like"/>
</dbReference>
<dbReference type="EMBL" id="BOPG01000109">
    <property type="protein sequence ID" value="GIJ64117.1"/>
    <property type="molecule type" value="Genomic_DNA"/>
</dbReference>
<dbReference type="AlphaFoldDB" id="A0A8J3ZJJ3"/>
<evidence type="ECO:0000313" key="8">
    <source>
        <dbReference type="Proteomes" id="UP000612585"/>
    </source>
</evidence>
<evidence type="ECO:0000256" key="3">
    <source>
        <dbReference type="ARBA" id="ARBA00022679"/>
    </source>
</evidence>
<dbReference type="InterPro" id="IPR050091">
    <property type="entry name" value="PKS_NRPS_Biosynth_Enz"/>
</dbReference>
<dbReference type="Gene3D" id="3.40.47.10">
    <property type="match status" value="1"/>
</dbReference>
<sequence>MTDDEGALAVIGLACRVPGAPDAATFWRNLVDEVDSVRRYTADDLRAAGVPARLAGWVPAYGHLDGLADFDAGFFGYPVAEAALVDPQQRLFLEVAYAAVEDAGYDPARSDATFGVFAGAAANRYFLWHLLGNPAALPDGVAPVWREDWEEAVPGSPPDFLPLRVAYKLGLTGPAVAAQTACSSSLVAVCQAAQSLLDFRCDIAIAGGAAVISTRQAGYRYRPGGMLSPDGNCRPFDVTANGMVFGNGAGAVVLKRLAEAVADGDHVHAVLRGWAVTNDGGARAGFTAPGVDGQAAAIVEAMAAAGVSPDSVGLVEAHASSTPVGDTIEVAALRQAYRRGTDRVEDCALGSAKANVGSLDAAAGVVGLIKAVHAVRDGVVPADPGFTAPHPDLDLAGSPFFVPAKTQGWPIGDEPRRAAVSSFGMGGTNAHVVVEQPPVRPSTVDDGGPHTLELSAATPTALAATARRLADHLTDDGAPPLSDVAYTLAVGRARLAHRATVTCRTTAEAVESLRRLASGDAPGHVAPAAPPRAGRRVPLPTYPFERRRCWIDPPDDADAGGRLPTETAT</sequence>
<proteinExistence type="inferred from homology"/>
<dbReference type="GO" id="GO:0004312">
    <property type="term" value="F:fatty acid synthase activity"/>
    <property type="evidence" value="ECO:0007669"/>
    <property type="project" value="TreeGrafter"/>
</dbReference>
<dbReference type="RefSeq" id="WP_204012056.1">
    <property type="nucleotide sequence ID" value="NZ_BOPG01000109.1"/>
</dbReference>
<evidence type="ECO:0000313" key="7">
    <source>
        <dbReference type="EMBL" id="GIJ64117.1"/>
    </source>
</evidence>
<dbReference type="GO" id="GO:0004315">
    <property type="term" value="F:3-oxoacyl-[acyl-carrier-protein] synthase activity"/>
    <property type="evidence" value="ECO:0007669"/>
    <property type="project" value="InterPro"/>
</dbReference>
<dbReference type="Gene3D" id="1.10.1240.100">
    <property type="match status" value="1"/>
</dbReference>
<dbReference type="InterPro" id="IPR020841">
    <property type="entry name" value="PKS_Beta-ketoAc_synthase_dom"/>
</dbReference>
<dbReference type="SUPFAM" id="SSF53901">
    <property type="entry name" value="Thiolase-like"/>
    <property type="match status" value="1"/>
</dbReference>
<dbReference type="Pfam" id="PF00109">
    <property type="entry name" value="ketoacyl-synt"/>
    <property type="match status" value="1"/>
</dbReference>
<comment type="caution">
    <text evidence="7">The sequence shown here is derived from an EMBL/GenBank/DDBJ whole genome shotgun (WGS) entry which is preliminary data.</text>
</comment>
<reference evidence="7" key="1">
    <citation type="submission" date="2021-01" db="EMBL/GenBank/DDBJ databases">
        <title>Whole genome shotgun sequence of Virgisporangium aurantiacum NBRC 16421.</title>
        <authorList>
            <person name="Komaki H."/>
            <person name="Tamura T."/>
        </authorList>
    </citation>
    <scope>NUCLEOTIDE SEQUENCE</scope>
    <source>
        <strain evidence="7">NBRC 16421</strain>
    </source>
</reference>
<dbReference type="PROSITE" id="PS00606">
    <property type="entry name" value="KS3_1"/>
    <property type="match status" value="1"/>
</dbReference>
<keyword evidence="8" id="KW-1185">Reference proteome</keyword>
<dbReference type="GO" id="GO:0005886">
    <property type="term" value="C:plasma membrane"/>
    <property type="evidence" value="ECO:0007669"/>
    <property type="project" value="TreeGrafter"/>
</dbReference>